<dbReference type="OrthoDB" id="3267875at2"/>
<keyword evidence="2" id="KW-1133">Transmembrane helix</keyword>
<feature type="transmembrane region" description="Helical" evidence="2">
    <location>
        <begin position="17"/>
        <end position="36"/>
    </location>
</feature>
<dbReference type="STRING" id="446470.Snas_6134"/>
<evidence type="ECO:0000256" key="2">
    <source>
        <dbReference type="SAM" id="Phobius"/>
    </source>
</evidence>
<organism evidence="3 4">
    <name type="scientific">Stackebrandtia nassauensis (strain DSM 44728 / CIP 108903 / NRRL B-16338 / NBRC 102104 / LLR-40K-21)</name>
    <dbReference type="NCBI Taxonomy" id="446470"/>
    <lineage>
        <taxon>Bacteria</taxon>
        <taxon>Bacillati</taxon>
        <taxon>Actinomycetota</taxon>
        <taxon>Actinomycetes</taxon>
        <taxon>Glycomycetales</taxon>
        <taxon>Glycomycetaceae</taxon>
        <taxon>Stackebrandtia</taxon>
    </lineage>
</organism>
<dbReference type="KEGG" id="sna:Snas_6134"/>
<dbReference type="Proteomes" id="UP000000844">
    <property type="component" value="Chromosome"/>
</dbReference>
<reference evidence="3 4" key="1">
    <citation type="journal article" date="2009" name="Stand. Genomic Sci.">
        <title>Complete genome sequence of Stackebrandtia nassauensis type strain (LLR-40K-21).</title>
        <authorList>
            <person name="Munk C."/>
            <person name="Lapidus A."/>
            <person name="Copeland A."/>
            <person name="Jando M."/>
            <person name="Mayilraj S."/>
            <person name="Glavina Del Rio T."/>
            <person name="Nolan M."/>
            <person name="Chen F."/>
            <person name="Lucas S."/>
            <person name="Tice H."/>
            <person name="Cheng J.F."/>
            <person name="Han C."/>
            <person name="Detter J.C."/>
            <person name="Bruce D."/>
            <person name="Goodwin L."/>
            <person name="Chain P."/>
            <person name="Pitluck S."/>
            <person name="Goker M."/>
            <person name="Ovchinikova G."/>
            <person name="Pati A."/>
            <person name="Ivanova N."/>
            <person name="Mavromatis K."/>
            <person name="Chen A."/>
            <person name="Palaniappan K."/>
            <person name="Land M."/>
            <person name="Hauser L."/>
            <person name="Chang Y.J."/>
            <person name="Jeffries C.D."/>
            <person name="Bristow J."/>
            <person name="Eisen J.A."/>
            <person name="Markowitz V."/>
            <person name="Hugenholtz P."/>
            <person name="Kyrpides N.C."/>
            <person name="Klenk H.P."/>
        </authorList>
    </citation>
    <scope>NUCLEOTIDE SEQUENCE [LARGE SCALE GENOMIC DNA]</scope>
    <source>
        <strain evidence="4">DSM 44728 / CIP 108903 / NRRL B-16338 / NBRC 102104 / LLR-40K-21</strain>
    </source>
</reference>
<accession>D3Q2K6</accession>
<name>D3Q2K6_STANL</name>
<evidence type="ECO:0000313" key="3">
    <source>
        <dbReference type="EMBL" id="ADD45757.1"/>
    </source>
</evidence>
<keyword evidence="4" id="KW-1185">Reference proteome</keyword>
<feature type="region of interest" description="Disordered" evidence="1">
    <location>
        <begin position="45"/>
        <end position="93"/>
    </location>
</feature>
<dbReference type="eggNOG" id="ENOG5033BI6">
    <property type="taxonomic scope" value="Bacteria"/>
</dbReference>
<gene>
    <name evidence="3" type="ordered locus">Snas_6134</name>
</gene>
<evidence type="ECO:0000313" key="4">
    <source>
        <dbReference type="Proteomes" id="UP000000844"/>
    </source>
</evidence>
<keyword evidence="2" id="KW-0472">Membrane</keyword>
<dbReference type="RefSeq" id="WP_013021328.1">
    <property type="nucleotide sequence ID" value="NC_013947.1"/>
</dbReference>
<dbReference type="HOGENOM" id="CLU_186178_0_0_11"/>
<protein>
    <submittedName>
        <fullName evidence="3">Uncharacterized protein</fullName>
    </submittedName>
</protein>
<feature type="compositionally biased region" description="Basic and acidic residues" evidence="1">
    <location>
        <begin position="64"/>
        <end position="75"/>
    </location>
</feature>
<dbReference type="AlphaFoldDB" id="D3Q2K6"/>
<proteinExistence type="predicted"/>
<keyword evidence="2" id="KW-0812">Transmembrane</keyword>
<dbReference type="EMBL" id="CP001778">
    <property type="protein sequence ID" value="ADD45757.1"/>
    <property type="molecule type" value="Genomic_DNA"/>
</dbReference>
<evidence type="ECO:0000256" key="1">
    <source>
        <dbReference type="SAM" id="MobiDB-lite"/>
    </source>
</evidence>
<sequence>MYSWIWSKIPFGLPGKLIGSTVLILGTGALLWFVAFPQLSAMMTPTQSTIEDDGGDGSDGGGGDNRDDNDSDRVTDNPSGYDLESSPTDKSSS</sequence>